<dbReference type="InterPro" id="IPR018483">
    <property type="entry name" value="Carb_kinase_FGGY_CS"/>
</dbReference>
<dbReference type="PANTHER" id="PTHR43095">
    <property type="entry name" value="SUGAR KINASE"/>
    <property type="match status" value="1"/>
</dbReference>
<dbReference type="GO" id="GO:0016773">
    <property type="term" value="F:phosphotransferase activity, alcohol group as acceptor"/>
    <property type="evidence" value="ECO:0007669"/>
    <property type="project" value="InterPro"/>
</dbReference>
<evidence type="ECO:0000256" key="1">
    <source>
        <dbReference type="ARBA" id="ARBA00009156"/>
    </source>
</evidence>
<dbReference type="AlphaFoldDB" id="A0A2Y9B9J7"/>
<dbReference type="GO" id="GO:0016301">
    <property type="term" value="F:kinase activity"/>
    <property type="evidence" value="ECO:0007669"/>
    <property type="project" value="UniProtKB-KW"/>
</dbReference>
<evidence type="ECO:0000313" key="7">
    <source>
        <dbReference type="EMBL" id="PWJ32271.1"/>
    </source>
</evidence>
<dbReference type="PROSITE" id="PS00445">
    <property type="entry name" value="FGGY_KINASES_2"/>
    <property type="match status" value="1"/>
</dbReference>
<feature type="domain" description="Carbohydrate kinase FGGY N-terminal" evidence="5">
    <location>
        <begin position="6"/>
        <end position="219"/>
    </location>
</feature>
<comment type="caution">
    <text evidence="7">The sequence shown here is derived from an EMBL/GenBank/DDBJ whole genome shotgun (WGS) entry which is preliminary data.</text>
</comment>
<dbReference type="Proteomes" id="UP000245845">
    <property type="component" value="Unassembled WGS sequence"/>
</dbReference>
<accession>A0A2Y9B9J7</accession>
<dbReference type="InterPro" id="IPR000577">
    <property type="entry name" value="Carb_kinase_FGGY"/>
</dbReference>
<evidence type="ECO:0000259" key="5">
    <source>
        <dbReference type="Pfam" id="PF00370"/>
    </source>
</evidence>
<dbReference type="GO" id="GO:0005975">
    <property type="term" value="P:carbohydrate metabolic process"/>
    <property type="evidence" value="ECO:0007669"/>
    <property type="project" value="InterPro"/>
</dbReference>
<dbReference type="PIRSF" id="PIRSF000538">
    <property type="entry name" value="GlpK"/>
    <property type="match status" value="1"/>
</dbReference>
<dbReference type="InterPro" id="IPR018485">
    <property type="entry name" value="FGGY_C"/>
</dbReference>
<evidence type="ECO:0000256" key="2">
    <source>
        <dbReference type="ARBA" id="ARBA00022679"/>
    </source>
</evidence>
<keyword evidence="2 4" id="KW-0808">Transferase</keyword>
<protein>
    <submittedName>
        <fullName evidence="7">Sugar (Pentulose or hexulose) kinase</fullName>
    </submittedName>
</protein>
<dbReference type="EMBL" id="QGDL01000001">
    <property type="protein sequence ID" value="PWJ32271.1"/>
    <property type="molecule type" value="Genomic_DNA"/>
</dbReference>
<dbReference type="InterPro" id="IPR050406">
    <property type="entry name" value="FGGY_Carb_Kinase"/>
</dbReference>
<keyword evidence="8" id="KW-1185">Reference proteome</keyword>
<name>A0A2Y9B9J7_9FIRM</name>
<organism evidence="7 8">
    <name type="scientific">Faecalicatena orotica</name>
    <dbReference type="NCBI Taxonomy" id="1544"/>
    <lineage>
        <taxon>Bacteria</taxon>
        <taxon>Bacillati</taxon>
        <taxon>Bacillota</taxon>
        <taxon>Clostridia</taxon>
        <taxon>Lachnospirales</taxon>
        <taxon>Lachnospiraceae</taxon>
        <taxon>Faecalicatena</taxon>
    </lineage>
</organism>
<sequence length="456" mass="50259">MRQSILGIDLGTSSVKLLQWYTDGTVRKVKETYDGSGCESWIKAVYQAVGKIDASSVTAVGLSSQVGTYVVDGRDVISWRSPEGKEELDILRKEIGADVFLREISMPHPEIHSYPIPRLMYIKKHYGNFKTVCQPKDFLCEALTGNRVTDLYSWRGLANLETAQYSEWGLAYAGIEAGALPPVMYPWEKAGEVSNTQTGLKPGVPVYIGCNDFFAGLLGMGVRNEVFDITGTSEHIGVLTKQIIRDTKMVSGPYFQDFIHYGVTASSGASMDFCLKNFSPEADIETCIRDNPPIFLPYLNGERAPIWNPDARGVFFGISGQCEKCHLAYSVMEGIVFSLYHIYTQLSAEGRALVVTGGAAKNLTLNTLKAELFGMPVRTLKENDTSAMGAVMLAGVGNGLFDDLENAAHSLCKTDTVIYPTGAYRDILLKRFELYKKLYPSLEALFTEKENLTGGR</sequence>
<dbReference type="Gene3D" id="3.30.420.40">
    <property type="match status" value="2"/>
</dbReference>
<evidence type="ECO:0000256" key="4">
    <source>
        <dbReference type="RuleBase" id="RU003733"/>
    </source>
</evidence>
<evidence type="ECO:0000313" key="8">
    <source>
        <dbReference type="Proteomes" id="UP000245845"/>
    </source>
</evidence>
<dbReference type="Pfam" id="PF02782">
    <property type="entry name" value="FGGY_C"/>
    <property type="match status" value="1"/>
</dbReference>
<comment type="similarity">
    <text evidence="1 4">Belongs to the FGGY kinase family.</text>
</comment>
<gene>
    <name evidence="7" type="ORF">A8806_101559</name>
</gene>
<dbReference type="SUPFAM" id="SSF53067">
    <property type="entry name" value="Actin-like ATPase domain"/>
    <property type="match status" value="2"/>
</dbReference>
<evidence type="ECO:0000256" key="3">
    <source>
        <dbReference type="ARBA" id="ARBA00022777"/>
    </source>
</evidence>
<feature type="domain" description="Carbohydrate kinase FGGY C-terminal" evidence="6">
    <location>
        <begin position="230"/>
        <end position="396"/>
    </location>
</feature>
<dbReference type="Pfam" id="PF00370">
    <property type="entry name" value="FGGY_N"/>
    <property type="match status" value="1"/>
</dbReference>
<evidence type="ECO:0000259" key="6">
    <source>
        <dbReference type="Pfam" id="PF02782"/>
    </source>
</evidence>
<reference evidence="7 8" key="1">
    <citation type="submission" date="2018-05" db="EMBL/GenBank/DDBJ databases">
        <title>The Hungate 1000. A catalogue of reference genomes from the rumen microbiome.</title>
        <authorList>
            <person name="Kelly W."/>
        </authorList>
    </citation>
    <scope>NUCLEOTIDE SEQUENCE [LARGE SCALE GENOMIC DNA]</scope>
    <source>
        <strain evidence="7 8">NLAE-zl-C242</strain>
    </source>
</reference>
<keyword evidence="3 4" id="KW-0418">Kinase</keyword>
<proteinExistence type="inferred from homology"/>
<dbReference type="InterPro" id="IPR018484">
    <property type="entry name" value="FGGY_N"/>
</dbReference>
<dbReference type="InterPro" id="IPR043129">
    <property type="entry name" value="ATPase_NBD"/>
</dbReference>
<dbReference type="PANTHER" id="PTHR43095:SF3">
    <property type="entry name" value="L-XYLULOSE_3-KETO-L-GULONATE KINASE"/>
    <property type="match status" value="1"/>
</dbReference>
<dbReference type="RefSeq" id="WP_109729622.1">
    <property type="nucleotide sequence ID" value="NZ_BAAACK010000007.1"/>
</dbReference>
<dbReference type="OrthoDB" id="9805576at2"/>